<evidence type="ECO:0000256" key="1">
    <source>
        <dbReference type="SAM" id="MobiDB-lite"/>
    </source>
</evidence>
<feature type="region of interest" description="Disordered" evidence="1">
    <location>
        <begin position="328"/>
        <end position="385"/>
    </location>
</feature>
<reference evidence="2 3" key="1">
    <citation type="submission" date="2024-11" db="EMBL/GenBank/DDBJ databases">
        <title>Genome sequencing of Xanthomonas codiaei.</title>
        <authorList>
            <person name="Studholme D.J."/>
        </authorList>
    </citation>
    <scope>NUCLEOTIDE SEQUENCE [LARGE SCALE GENOMIC DNA]</scope>
    <source>
        <strain evidence="2 3">NCPPB 4350</strain>
    </source>
</reference>
<gene>
    <name evidence="2" type="ORF">ACI6Q5_00590</name>
</gene>
<evidence type="ECO:0000313" key="2">
    <source>
        <dbReference type="EMBL" id="MFO3703501.1"/>
    </source>
</evidence>
<sequence>MARVAPKVERLIDTMRVGLTNADLYTNAPIGMVADDMRPGINAFFKGASSYDSRLASQIDAIPTLQRPELGWSSIVHSEQRVISTLQYLGQSSTNLTKGGDPEIGRNSLSQAIAQAHANGRLTLSDQGILQVENVLGEEAARPLRVPPGQRGFATAELLAGELSAGQALRTAGLLATAADAVASGQRATHLLGQDNPLAAQSELAHFAGRNIGGWAGGTTAAYALGSSGAGPMVLIAADACFMSVAGEKAAALLDNRAIYHQTDRDGTQWSFDGRAWARDGMADTTGDGIDNPTATPIVASYQKARELNYQATNAAAALALKDAPAPVDPYRQPANATDRPSLSTADWRRDPADGQWHRLVKTEISGANERGSYVQETALPPRAA</sequence>
<feature type="compositionally biased region" description="Polar residues" evidence="1">
    <location>
        <begin position="335"/>
        <end position="345"/>
    </location>
</feature>
<feature type="compositionally biased region" description="Basic and acidic residues" evidence="1">
    <location>
        <begin position="347"/>
        <end position="357"/>
    </location>
</feature>
<proteinExistence type="predicted"/>
<evidence type="ECO:0000313" key="3">
    <source>
        <dbReference type="Proteomes" id="UP001637990"/>
    </source>
</evidence>
<accession>A0ABW9MFZ7</accession>
<name>A0ABW9MFZ7_9XANT</name>
<protein>
    <recommendedName>
        <fullName evidence="4">Peptidoglycan-binding protein</fullName>
    </recommendedName>
</protein>
<keyword evidence="3" id="KW-1185">Reference proteome</keyword>
<dbReference type="Proteomes" id="UP001637990">
    <property type="component" value="Unassembled WGS sequence"/>
</dbReference>
<organism evidence="2 3">
    <name type="scientific">Xanthomonas codiaei</name>
    <dbReference type="NCBI Taxonomy" id="56463"/>
    <lineage>
        <taxon>Bacteria</taxon>
        <taxon>Pseudomonadati</taxon>
        <taxon>Pseudomonadota</taxon>
        <taxon>Gammaproteobacteria</taxon>
        <taxon>Lysobacterales</taxon>
        <taxon>Lysobacteraceae</taxon>
        <taxon>Xanthomonas</taxon>
    </lineage>
</organism>
<evidence type="ECO:0008006" key="4">
    <source>
        <dbReference type="Google" id="ProtNLM"/>
    </source>
</evidence>
<comment type="caution">
    <text evidence="2">The sequence shown here is derived from an EMBL/GenBank/DDBJ whole genome shotgun (WGS) entry which is preliminary data.</text>
</comment>
<dbReference type="EMBL" id="JBJGBS010000002">
    <property type="protein sequence ID" value="MFO3703501.1"/>
    <property type="molecule type" value="Genomic_DNA"/>
</dbReference>
<feature type="non-terminal residue" evidence="2">
    <location>
        <position position="385"/>
    </location>
</feature>